<dbReference type="Proteomes" id="UP000323454">
    <property type="component" value="Unassembled WGS sequence"/>
</dbReference>
<dbReference type="GO" id="GO:0003700">
    <property type="term" value="F:DNA-binding transcription factor activity"/>
    <property type="evidence" value="ECO:0007669"/>
    <property type="project" value="InterPro"/>
</dbReference>
<dbReference type="AlphaFoldDB" id="A0A5B2WLV7"/>
<evidence type="ECO:0000313" key="4">
    <source>
        <dbReference type="Proteomes" id="UP000323454"/>
    </source>
</evidence>
<accession>A0A5B2WLV7</accession>
<dbReference type="EMBL" id="VUOB01000075">
    <property type="protein sequence ID" value="KAA2252415.1"/>
    <property type="molecule type" value="Genomic_DNA"/>
</dbReference>
<keyword evidence="1" id="KW-0238">DNA-binding</keyword>
<evidence type="ECO:0000313" key="3">
    <source>
        <dbReference type="EMBL" id="KAA2252415.1"/>
    </source>
</evidence>
<reference evidence="3 4" key="2">
    <citation type="submission" date="2019-09" db="EMBL/GenBank/DDBJ databases">
        <authorList>
            <person name="Jin C."/>
        </authorList>
    </citation>
    <scope>NUCLEOTIDE SEQUENCE [LARGE SCALE GENOMIC DNA]</scope>
    <source>
        <strain evidence="3 4">AN110305</strain>
    </source>
</reference>
<gene>
    <name evidence="3" type="ORF">F0L68_35815</name>
</gene>
<dbReference type="PANTHER" id="PTHR47894">
    <property type="entry name" value="HTH-TYPE TRANSCRIPTIONAL REGULATOR GADX"/>
    <property type="match status" value="1"/>
</dbReference>
<feature type="domain" description="HTH araC/xylS-type" evidence="2">
    <location>
        <begin position="238"/>
        <end position="324"/>
    </location>
</feature>
<evidence type="ECO:0000259" key="2">
    <source>
        <dbReference type="PROSITE" id="PS01124"/>
    </source>
</evidence>
<dbReference type="Pfam" id="PF12625">
    <property type="entry name" value="Arabinose_bd"/>
    <property type="match status" value="1"/>
</dbReference>
<comment type="caution">
    <text evidence="3">The sequence shown here is derived from an EMBL/GenBank/DDBJ whole genome shotgun (WGS) entry which is preliminary data.</text>
</comment>
<dbReference type="PROSITE" id="PS01124">
    <property type="entry name" value="HTH_ARAC_FAMILY_2"/>
    <property type="match status" value="1"/>
</dbReference>
<protein>
    <submittedName>
        <fullName evidence="3">AraC family transcriptional regulator</fullName>
    </submittedName>
</protein>
<dbReference type="InterPro" id="IPR032687">
    <property type="entry name" value="AraC-type_N"/>
</dbReference>
<evidence type="ECO:0000256" key="1">
    <source>
        <dbReference type="ARBA" id="ARBA00023125"/>
    </source>
</evidence>
<dbReference type="GO" id="GO:0000976">
    <property type="term" value="F:transcription cis-regulatory region binding"/>
    <property type="evidence" value="ECO:0007669"/>
    <property type="project" value="TreeGrafter"/>
</dbReference>
<dbReference type="PANTHER" id="PTHR47894:SF1">
    <property type="entry name" value="HTH-TYPE TRANSCRIPTIONAL REGULATOR VQSM"/>
    <property type="match status" value="1"/>
</dbReference>
<organism evidence="3 4">
    <name type="scientific">Solihabitans fulvus</name>
    <dbReference type="NCBI Taxonomy" id="1892852"/>
    <lineage>
        <taxon>Bacteria</taxon>
        <taxon>Bacillati</taxon>
        <taxon>Actinomycetota</taxon>
        <taxon>Actinomycetes</taxon>
        <taxon>Pseudonocardiales</taxon>
        <taxon>Pseudonocardiaceae</taxon>
        <taxon>Solihabitans</taxon>
    </lineage>
</organism>
<name>A0A5B2WLV7_9PSEU</name>
<sequence length="340" mass="36763">MAAPSAEPTDSAAVPRLILSASGQRGADRKRLADAAGLAQWALADDSIRIPAAQTLRLWDLTEAKCDTRYVGVRGADYYRPGMLGMFDRLVVSAPDVGSGLRVASSYARLATSAEFAFAERAGEAVLTVAQIPGDGNSRALAAEFILGVVLNLIRKAAGRPVTPARVEFASPAPHAHAEHAELYGTASIDFDQPADALVFRADDMRLPLPTADPVAAGRLRGRADTLVSARRATTWRDWLRHRINARLSEGTASLDAVARDLYLSPRTLQRRLGEQDTTWRAELDAVRRQRAVTLLGTSSPTRADLAEELGYSAARAARRTLRRWEVAAVKPTDPHRGAR</sequence>
<reference evidence="3 4" key="1">
    <citation type="submission" date="2019-09" db="EMBL/GenBank/DDBJ databases">
        <title>Goodfellowia gen. nov., a new genus of the Pseudonocardineae related to Actinoalloteichus, containing Goodfellowia coeruleoviolacea gen. nov., comb. nov. gen. nov., comb. nov.</title>
        <authorList>
            <person name="Labeda D."/>
        </authorList>
    </citation>
    <scope>NUCLEOTIDE SEQUENCE [LARGE SCALE GENOMIC DNA]</scope>
    <source>
        <strain evidence="3 4">AN110305</strain>
    </source>
</reference>
<dbReference type="Gene3D" id="1.10.10.60">
    <property type="entry name" value="Homeodomain-like"/>
    <property type="match status" value="1"/>
</dbReference>
<keyword evidence="4" id="KW-1185">Reference proteome</keyword>
<dbReference type="GO" id="GO:0005829">
    <property type="term" value="C:cytosol"/>
    <property type="evidence" value="ECO:0007669"/>
    <property type="project" value="TreeGrafter"/>
</dbReference>
<dbReference type="OrthoDB" id="5241536at2"/>
<dbReference type="RefSeq" id="WP_149854339.1">
    <property type="nucleotide sequence ID" value="NZ_VUOB01000075.1"/>
</dbReference>
<dbReference type="InterPro" id="IPR018060">
    <property type="entry name" value="HTH_AraC"/>
</dbReference>
<proteinExistence type="predicted"/>